<feature type="transmembrane region" description="Helical" evidence="8">
    <location>
        <begin position="16"/>
        <end position="35"/>
    </location>
</feature>
<dbReference type="OrthoDB" id="1077582at2759"/>
<evidence type="ECO:0000256" key="2">
    <source>
        <dbReference type="ARBA" id="ARBA00005179"/>
    </source>
</evidence>
<evidence type="ECO:0000256" key="3">
    <source>
        <dbReference type="ARBA" id="ARBA00007282"/>
    </source>
</evidence>
<dbReference type="GO" id="GO:0016020">
    <property type="term" value="C:membrane"/>
    <property type="evidence" value="ECO:0007669"/>
    <property type="project" value="UniProtKB-SubCell"/>
</dbReference>
<keyword evidence="6 8" id="KW-1133">Transmembrane helix</keyword>
<dbReference type="AlphaFoldDB" id="A0A9P7YBZ9"/>
<evidence type="ECO:0000259" key="9">
    <source>
        <dbReference type="Pfam" id="PF13813"/>
    </source>
</evidence>
<dbReference type="GO" id="GO:0008374">
    <property type="term" value="F:O-acyltransferase activity"/>
    <property type="evidence" value="ECO:0007669"/>
    <property type="project" value="InterPro"/>
</dbReference>
<dbReference type="PANTHER" id="PTHR31595:SF57">
    <property type="entry name" value="OS04G0481900 PROTEIN"/>
    <property type="match status" value="1"/>
</dbReference>
<dbReference type="Pfam" id="PF13813">
    <property type="entry name" value="MBOAT_2"/>
    <property type="match status" value="1"/>
</dbReference>
<protein>
    <submittedName>
        <fullName evidence="10">Toxin biosynthesis protein</fullName>
    </submittedName>
</protein>
<evidence type="ECO:0000256" key="6">
    <source>
        <dbReference type="ARBA" id="ARBA00022989"/>
    </source>
</evidence>
<evidence type="ECO:0000256" key="4">
    <source>
        <dbReference type="ARBA" id="ARBA00022679"/>
    </source>
</evidence>
<proteinExistence type="inferred from homology"/>
<comment type="pathway">
    <text evidence="2">Secondary metabolite biosynthesis.</text>
</comment>
<evidence type="ECO:0000313" key="11">
    <source>
        <dbReference type="Proteomes" id="UP000824998"/>
    </source>
</evidence>
<evidence type="ECO:0000256" key="8">
    <source>
        <dbReference type="SAM" id="Phobius"/>
    </source>
</evidence>
<evidence type="ECO:0000256" key="1">
    <source>
        <dbReference type="ARBA" id="ARBA00004141"/>
    </source>
</evidence>
<gene>
    <name evidence="10" type="ORF">BJ875DRAFT_470917</name>
</gene>
<keyword evidence="11" id="KW-1185">Reference proteome</keyword>
<keyword evidence="5 8" id="KW-0812">Transmembrane</keyword>
<name>A0A9P7YBZ9_9HELO</name>
<comment type="similarity">
    <text evidence="3">Belongs to the wax synthase family.</text>
</comment>
<dbReference type="EMBL" id="MU251635">
    <property type="protein sequence ID" value="KAG9230929.1"/>
    <property type="molecule type" value="Genomic_DNA"/>
</dbReference>
<dbReference type="PANTHER" id="PTHR31595">
    <property type="entry name" value="LONG-CHAIN-ALCOHOL O-FATTY-ACYLTRANSFERASE 3-RELATED"/>
    <property type="match status" value="1"/>
</dbReference>
<comment type="subcellular location">
    <subcellularLocation>
        <location evidence="1">Membrane</location>
        <topology evidence="1">Multi-pass membrane protein</topology>
    </subcellularLocation>
</comment>
<dbReference type="InterPro" id="IPR032805">
    <property type="entry name" value="Wax_synthase_dom"/>
</dbReference>
<evidence type="ECO:0000313" key="10">
    <source>
        <dbReference type="EMBL" id="KAG9230929.1"/>
    </source>
</evidence>
<dbReference type="GO" id="GO:0006629">
    <property type="term" value="P:lipid metabolic process"/>
    <property type="evidence" value="ECO:0007669"/>
    <property type="project" value="InterPro"/>
</dbReference>
<comment type="caution">
    <text evidence="10">The sequence shown here is derived from an EMBL/GenBank/DDBJ whole genome shotgun (WGS) entry which is preliminary data.</text>
</comment>
<accession>A0A9P7YBZ9</accession>
<keyword evidence="4" id="KW-0808">Transferase</keyword>
<feature type="transmembrane region" description="Helical" evidence="8">
    <location>
        <begin position="42"/>
        <end position="59"/>
    </location>
</feature>
<evidence type="ECO:0000256" key="5">
    <source>
        <dbReference type="ARBA" id="ARBA00022692"/>
    </source>
</evidence>
<feature type="domain" description="Wax synthase" evidence="9">
    <location>
        <begin position="239"/>
        <end position="328"/>
    </location>
</feature>
<sequence length="414" mass="47727">MSTKANTVLIEPQSSIIPHIILYVSQIIALALPPFRGRREVFSILILGLAVYVYANPHFTNNVSLAQPFTIAWSYYMATLAKLLCSKVPGPEGSYWRIDRKAKEALLYKSLGRKKILWAAVLIFNQRGIRWNFQVKNVPQSPPHETRRNFLLRQLFQFLKCLCIADLLFEVGTRLFFTSTDGTVGNMDSKYLTLRHPDWRWDFGKCLVFGATPYFMLSMQYAQFAFVAVFLNLSKPEDWPSPFGKLAHTTTIRDFWGRYWHQQLRHMLTLYTDSLADLLRIQRGTNLSSYTKLYLAFAISGMFHALSQLQMPCPTNITPSERCWGFFLFFVWQTVAITLEDCVQWLYKKAGGKFEDVRGRTLRTAAGYCWVIGSMWLSIPLVGDTFLRMRMGVDSLLPFSIARPLVQKYIPIPT</sequence>
<evidence type="ECO:0000256" key="7">
    <source>
        <dbReference type="ARBA" id="ARBA00023136"/>
    </source>
</evidence>
<keyword evidence="7 8" id="KW-0472">Membrane</keyword>
<organism evidence="10 11">
    <name type="scientific">Amylocarpus encephaloides</name>
    <dbReference type="NCBI Taxonomy" id="45428"/>
    <lineage>
        <taxon>Eukaryota</taxon>
        <taxon>Fungi</taxon>
        <taxon>Dikarya</taxon>
        <taxon>Ascomycota</taxon>
        <taxon>Pezizomycotina</taxon>
        <taxon>Leotiomycetes</taxon>
        <taxon>Helotiales</taxon>
        <taxon>Helotiales incertae sedis</taxon>
        <taxon>Amylocarpus</taxon>
    </lineage>
</organism>
<dbReference type="InterPro" id="IPR044851">
    <property type="entry name" value="Wax_synthase"/>
</dbReference>
<dbReference type="Proteomes" id="UP000824998">
    <property type="component" value="Unassembled WGS sequence"/>
</dbReference>
<reference evidence="10" key="1">
    <citation type="journal article" date="2021" name="IMA Fungus">
        <title>Genomic characterization of three marine fungi, including Emericellopsis atlantica sp. nov. with signatures of a generalist lifestyle and marine biomass degradation.</title>
        <authorList>
            <person name="Hagestad O.C."/>
            <person name="Hou L."/>
            <person name="Andersen J.H."/>
            <person name="Hansen E.H."/>
            <person name="Altermark B."/>
            <person name="Li C."/>
            <person name="Kuhnert E."/>
            <person name="Cox R.J."/>
            <person name="Crous P.W."/>
            <person name="Spatafora J.W."/>
            <person name="Lail K."/>
            <person name="Amirebrahimi M."/>
            <person name="Lipzen A."/>
            <person name="Pangilinan J."/>
            <person name="Andreopoulos W."/>
            <person name="Hayes R.D."/>
            <person name="Ng V."/>
            <person name="Grigoriev I.V."/>
            <person name="Jackson S.A."/>
            <person name="Sutton T.D.S."/>
            <person name="Dobson A.D.W."/>
            <person name="Rama T."/>
        </authorList>
    </citation>
    <scope>NUCLEOTIDE SEQUENCE</scope>
    <source>
        <strain evidence="10">TRa018bII</strain>
    </source>
</reference>